<evidence type="ECO:0000259" key="2">
    <source>
        <dbReference type="Pfam" id="PF00561"/>
    </source>
</evidence>
<dbReference type="InterPro" id="IPR050266">
    <property type="entry name" value="AB_hydrolase_sf"/>
</dbReference>
<proteinExistence type="predicted"/>
<dbReference type="Proteomes" id="UP001139461">
    <property type="component" value="Unassembled WGS sequence"/>
</dbReference>
<dbReference type="InterPro" id="IPR029058">
    <property type="entry name" value="AB_hydrolase_fold"/>
</dbReference>
<dbReference type="RefSeq" id="WP_237603858.1">
    <property type="nucleotide sequence ID" value="NZ_JAIRBA010000032.1"/>
</dbReference>
<dbReference type="InterPro" id="IPR000073">
    <property type="entry name" value="AB_hydrolase_1"/>
</dbReference>
<dbReference type="SUPFAM" id="SSF53474">
    <property type="entry name" value="alpha/beta-Hydrolases"/>
    <property type="match status" value="1"/>
</dbReference>
<dbReference type="PANTHER" id="PTHR43798">
    <property type="entry name" value="MONOACYLGLYCEROL LIPASE"/>
    <property type="match status" value="1"/>
</dbReference>
<dbReference type="EMBL" id="JAIRBA010000032">
    <property type="protein sequence ID" value="MCG2420075.1"/>
    <property type="molecule type" value="Genomic_DNA"/>
</dbReference>
<evidence type="ECO:0000313" key="4">
    <source>
        <dbReference type="Proteomes" id="UP001139461"/>
    </source>
</evidence>
<gene>
    <name evidence="3" type="ORF">K8089_13680</name>
</gene>
<dbReference type="GO" id="GO:0016020">
    <property type="term" value="C:membrane"/>
    <property type="evidence" value="ECO:0007669"/>
    <property type="project" value="TreeGrafter"/>
</dbReference>
<evidence type="ECO:0000256" key="1">
    <source>
        <dbReference type="ARBA" id="ARBA00022801"/>
    </source>
</evidence>
<reference evidence="3" key="1">
    <citation type="submission" date="2021-09" db="EMBL/GenBank/DDBJ databases">
        <title>Genome of Aequorivita sp. strain F47161.</title>
        <authorList>
            <person name="Wang Y."/>
        </authorList>
    </citation>
    <scope>NUCLEOTIDE SEQUENCE</scope>
    <source>
        <strain evidence="3">F47161</strain>
    </source>
</reference>
<dbReference type="PANTHER" id="PTHR43798:SF31">
    <property type="entry name" value="AB HYDROLASE SUPERFAMILY PROTEIN YCLE"/>
    <property type="match status" value="1"/>
</dbReference>
<keyword evidence="4" id="KW-1185">Reference proteome</keyword>
<dbReference type="Pfam" id="PF00561">
    <property type="entry name" value="Abhydrolase_1"/>
    <property type="match status" value="1"/>
</dbReference>
<keyword evidence="1 3" id="KW-0378">Hydrolase</keyword>
<comment type="caution">
    <text evidence="3">The sequence shown here is derived from an EMBL/GenBank/DDBJ whole genome shotgun (WGS) entry which is preliminary data.</text>
</comment>
<feature type="domain" description="AB hydrolase-1" evidence="2">
    <location>
        <begin position="21"/>
        <end position="269"/>
    </location>
</feature>
<protein>
    <submittedName>
        <fullName evidence="3">Alpha/beta hydrolase</fullName>
    </submittedName>
</protein>
<evidence type="ECO:0000313" key="3">
    <source>
        <dbReference type="EMBL" id="MCG2420075.1"/>
    </source>
</evidence>
<dbReference type="AlphaFoldDB" id="A0A9X1QXG4"/>
<organism evidence="3 4">
    <name type="scientific">Aequorivita vitellina</name>
    <dbReference type="NCBI Taxonomy" id="2874475"/>
    <lineage>
        <taxon>Bacteria</taxon>
        <taxon>Pseudomonadati</taxon>
        <taxon>Bacteroidota</taxon>
        <taxon>Flavobacteriia</taxon>
        <taxon>Flavobacteriales</taxon>
        <taxon>Flavobacteriaceae</taxon>
        <taxon>Aequorivita</taxon>
    </lineage>
</organism>
<dbReference type="GO" id="GO:0016787">
    <property type="term" value="F:hydrolase activity"/>
    <property type="evidence" value="ECO:0007669"/>
    <property type="project" value="UniProtKB-KW"/>
</dbReference>
<dbReference type="Gene3D" id="3.40.50.1820">
    <property type="entry name" value="alpha/beta hydrolase"/>
    <property type="match status" value="1"/>
</dbReference>
<accession>A0A9X1QXG4</accession>
<sequence>MLQVNLNNYNFNYVENGKGDSLVFVHGSASDYRTWDKQLEYFGKYFHTIAYSRRHHWPNEQIQDNEDYSMAKHVADLEEFLKFIENQPIHLVAHSYGALLCILLAIKKPQLIRTLTLAEPPAVALYVSNTPKPKEILTLLFSKPQLALGIIKFGAKGIAPTTKAFKQNDMDKALDIFGKTTLGVKAFLNLSKSRLEQARSNLFKAELLGSGFLPLDKNKIRNITLPTFLISGENSPKLWQDLLVELNKLIPNSELKIIPEASHIMHEDNVSNYNTTVLSFLKKNTK</sequence>
<name>A0A9X1QXG4_9FLAO</name>